<protein>
    <submittedName>
        <fullName evidence="1">Uncharacterized protein</fullName>
    </submittedName>
</protein>
<dbReference type="Proteomes" id="UP000029267">
    <property type="component" value="Unassembled WGS sequence"/>
</dbReference>
<gene>
    <name evidence="1" type="ORF">EP10_003186</name>
</gene>
<proteinExistence type="predicted"/>
<keyword evidence="2" id="KW-1185">Reference proteome</keyword>
<sequence>MNSRTGEEPTVPFSEFLEELRRELRFQQNGGTSYRKQTAQLSLQVAQKAGCIDPFFNRESAKRTVSQLLPDLDLFRIEDIAKMLNVIARELYMNATLSDEVRDYIHQKRQHRKPLLKERHFLGFKSKLQ</sequence>
<dbReference type="RefSeq" id="WP_033023559.1">
    <property type="nucleotide sequence ID" value="NZ_JPYA02000005.1"/>
</dbReference>
<evidence type="ECO:0000313" key="2">
    <source>
        <dbReference type="Proteomes" id="UP000029267"/>
    </source>
</evidence>
<evidence type="ECO:0000313" key="1">
    <source>
        <dbReference type="EMBL" id="MEB3752271.1"/>
    </source>
</evidence>
<name>A0ABU6BJS3_9BACL</name>
<accession>A0ABU6BJS3</accession>
<comment type="caution">
    <text evidence="1">The sequence shown here is derived from an EMBL/GenBank/DDBJ whole genome shotgun (WGS) entry which is preliminary data.</text>
</comment>
<dbReference type="EMBL" id="JPYA02000005">
    <property type="protein sequence ID" value="MEB3752271.1"/>
    <property type="molecule type" value="Genomic_DNA"/>
</dbReference>
<organism evidence="1 2">
    <name type="scientific">Geobacillus icigianus</name>
    <dbReference type="NCBI Taxonomy" id="1430331"/>
    <lineage>
        <taxon>Bacteria</taxon>
        <taxon>Bacillati</taxon>
        <taxon>Bacillota</taxon>
        <taxon>Bacilli</taxon>
        <taxon>Bacillales</taxon>
        <taxon>Anoxybacillaceae</taxon>
        <taxon>Geobacillus</taxon>
    </lineage>
</organism>
<reference evidence="1 2" key="1">
    <citation type="journal article" date="2014" name="Genome Announc.">
        <title>Draft Genome Sequence of Geobacillus icigianus Strain G1w1T Isolated from Hot Springs in the Valley of Geysers, Kamchatka (Russian Federation).</title>
        <authorList>
            <person name="Bryanskaya A.V."/>
            <person name="Rozanov A.S."/>
            <person name="Logacheva M.D."/>
            <person name="Kotenko A.V."/>
            <person name="Peltek S.E."/>
        </authorList>
    </citation>
    <scope>NUCLEOTIDE SEQUENCE [LARGE SCALE GENOMIC DNA]</scope>
    <source>
        <strain evidence="1 2">G1w1</strain>
    </source>
</reference>